<evidence type="ECO:0000313" key="2">
    <source>
        <dbReference type="WBParaSite" id="JU765_v2.g8216.t1"/>
    </source>
</evidence>
<organism evidence="1 2">
    <name type="scientific">Panagrolaimus sp. JU765</name>
    <dbReference type="NCBI Taxonomy" id="591449"/>
    <lineage>
        <taxon>Eukaryota</taxon>
        <taxon>Metazoa</taxon>
        <taxon>Ecdysozoa</taxon>
        <taxon>Nematoda</taxon>
        <taxon>Chromadorea</taxon>
        <taxon>Rhabditida</taxon>
        <taxon>Tylenchina</taxon>
        <taxon>Panagrolaimomorpha</taxon>
        <taxon>Panagrolaimoidea</taxon>
        <taxon>Panagrolaimidae</taxon>
        <taxon>Panagrolaimus</taxon>
    </lineage>
</organism>
<protein>
    <submittedName>
        <fullName evidence="2">Nucleoprotein</fullName>
    </submittedName>
</protein>
<accession>A0AC34RLX0</accession>
<name>A0AC34RLX0_9BILA</name>
<dbReference type="WBParaSite" id="JU765_v2.g8216.t1">
    <property type="protein sequence ID" value="JU765_v2.g8216.t1"/>
    <property type="gene ID" value="JU765_v2.g8216"/>
</dbReference>
<proteinExistence type="predicted"/>
<evidence type="ECO:0000313" key="1">
    <source>
        <dbReference type="Proteomes" id="UP000887576"/>
    </source>
</evidence>
<dbReference type="Proteomes" id="UP000887576">
    <property type="component" value="Unplaced"/>
</dbReference>
<reference evidence="2" key="1">
    <citation type="submission" date="2022-11" db="UniProtKB">
        <authorList>
            <consortium name="WormBaseParasite"/>
        </authorList>
    </citation>
    <scope>IDENTIFICATION</scope>
</reference>
<sequence length="247" mass="28272">MSSECTVTASVLEKFRNLRLDLDKIFVKNIAFELVNQLVKPKKIGEIFIERGGGKNTETFKDLCSLLGFMHKHGSKINKKNKKFSKIAPNRFKALIAKYNIKDNPQHYEDVTLPRLQAAFPLQNLKVAMKIKPRSFIEDVDYTLPHHWLAISGAASFIPKDSKYDPLMKIVVFYQNKLRESLKTRRVKNTGTMEPKEYCKLVRDGGFSDEQRIACLILAGILDERTKEVVEQVQSFANTPEVMATTF</sequence>